<protein>
    <submittedName>
        <fullName evidence="2">Uncharacterized protein</fullName>
    </submittedName>
</protein>
<dbReference type="RefSeq" id="WP_184685475.1">
    <property type="nucleotide sequence ID" value="NZ_JACHJC010000001.1"/>
</dbReference>
<organism evidence="2 3">
    <name type="scientific">Micromonospora echinospora</name>
    <name type="common">Micromonospora purpurea</name>
    <dbReference type="NCBI Taxonomy" id="1877"/>
    <lineage>
        <taxon>Bacteria</taxon>
        <taxon>Bacillati</taxon>
        <taxon>Actinomycetota</taxon>
        <taxon>Actinomycetes</taxon>
        <taxon>Micromonosporales</taxon>
        <taxon>Micromonosporaceae</taxon>
        <taxon>Micromonospora</taxon>
    </lineage>
</organism>
<evidence type="ECO:0000256" key="1">
    <source>
        <dbReference type="SAM" id="Phobius"/>
    </source>
</evidence>
<accession>A0ABR6MG76</accession>
<comment type="caution">
    <text evidence="2">The sequence shown here is derived from an EMBL/GenBank/DDBJ whole genome shotgun (WGS) entry which is preliminary data.</text>
</comment>
<proteinExistence type="predicted"/>
<dbReference type="EMBL" id="JACHJC010000001">
    <property type="protein sequence ID" value="MBB5113601.1"/>
    <property type="molecule type" value="Genomic_DNA"/>
</dbReference>
<keyword evidence="1" id="KW-0812">Transmembrane</keyword>
<dbReference type="Proteomes" id="UP000618986">
    <property type="component" value="Unassembled WGS sequence"/>
</dbReference>
<keyword evidence="1" id="KW-1133">Transmembrane helix</keyword>
<evidence type="ECO:0000313" key="2">
    <source>
        <dbReference type="EMBL" id="MBB5113601.1"/>
    </source>
</evidence>
<keyword evidence="3" id="KW-1185">Reference proteome</keyword>
<dbReference type="GeneID" id="300294003"/>
<reference evidence="2 3" key="1">
    <citation type="submission" date="2020-08" db="EMBL/GenBank/DDBJ databases">
        <title>Sequencing the genomes of 1000 actinobacteria strains.</title>
        <authorList>
            <person name="Klenk H.-P."/>
        </authorList>
    </citation>
    <scope>NUCLEOTIDE SEQUENCE [LARGE SCALE GENOMIC DNA]</scope>
    <source>
        <strain evidence="2 3">DSM 43036</strain>
    </source>
</reference>
<feature type="transmembrane region" description="Helical" evidence="1">
    <location>
        <begin position="39"/>
        <end position="60"/>
    </location>
</feature>
<keyword evidence="1" id="KW-0472">Membrane</keyword>
<gene>
    <name evidence="2" type="ORF">FHU28_003440</name>
</gene>
<name>A0ABR6MG76_MICEC</name>
<evidence type="ECO:0000313" key="3">
    <source>
        <dbReference type="Proteomes" id="UP000618986"/>
    </source>
</evidence>
<sequence>MIPVLILFGVLLGRWWRSSLVAAALGWPVLLVATDVMDADVGLLGAAVLAVANCGAGVLLHQGARLAIRRLRAS</sequence>